<dbReference type="EMBL" id="CM010715">
    <property type="protein sequence ID" value="RZC45595.1"/>
    <property type="molecule type" value="Genomic_DNA"/>
</dbReference>
<feature type="compositionally biased region" description="Low complexity" evidence="1">
    <location>
        <begin position="144"/>
        <end position="173"/>
    </location>
</feature>
<proteinExistence type="predicted"/>
<feature type="compositionally biased region" description="Basic and acidic residues" evidence="1">
    <location>
        <begin position="180"/>
        <end position="189"/>
    </location>
</feature>
<dbReference type="OMA" id="STTTHEC"/>
<dbReference type="PANTHER" id="PTHR33779:SF1">
    <property type="entry name" value="EXPRESSED PROTEIN"/>
    <property type="match status" value="1"/>
</dbReference>
<feature type="region of interest" description="Disordered" evidence="1">
    <location>
        <begin position="83"/>
        <end position="108"/>
    </location>
</feature>
<feature type="region of interest" description="Disordered" evidence="1">
    <location>
        <begin position="141"/>
        <end position="202"/>
    </location>
</feature>
<accession>A0A4Y7IDT6</accession>
<dbReference type="Proteomes" id="UP000316621">
    <property type="component" value="Chromosome 1"/>
</dbReference>
<dbReference type="PANTHER" id="PTHR33779">
    <property type="entry name" value="EXPRESSED PROTEIN"/>
    <property type="match status" value="1"/>
</dbReference>
<evidence type="ECO:0000313" key="3">
    <source>
        <dbReference type="EMBL" id="RZC45595.1"/>
    </source>
</evidence>
<evidence type="ECO:0000256" key="1">
    <source>
        <dbReference type="SAM" id="MobiDB-lite"/>
    </source>
</evidence>
<dbReference type="Pfam" id="PF25054">
    <property type="entry name" value="PHD_pln"/>
    <property type="match status" value="1"/>
</dbReference>
<feature type="compositionally biased region" description="Polar residues" evidence="1">
    <location>
        <begin position="97"/>
        <end position="108"/>
    </location>
</feature>
<dbReference type="OrthoDB" id="1935489at2759"/>
<evidence type="ECO:0000313" key="4">
    <source>
        <dbReference type="Proteomes" id="UP000316621"/>
    </source>
</evidence>
<feature type="domain" description="PHD-type zinc finger plants" evidence="2">
    <location>
        <begin position="31"/>
        <end position="73"/>
    </location>
</feature>
<dbReference type="AlphaFoldDB" id="A0A4Y7IDT6"/>
<organism evidence="3 4">
    <name type="scientific">Papaver somniferum</name>
    <name type="common">Opium poppy</name>
    <dbReference type="NCBI Taxonomy" id="3469"/>
    <lineage>
        <taxon>Eukaryota</taxon>
        <taxon>Viridiplantae</taxon>
        <taxon>Streptophyta</taxon>
        <taxon>Embryophyta</taxon>
        <taxon>Tracheophyta</taxon>
        <taxon>Spermatophyta</taxon>
        <taxon>Magnoliopsida</taxon>
        <taxon>Ranunculales</taxon>
        <taxon>Papaveraceae</taxon>
        <taxon>Papaveroideae</taxon>
        <taxon>Papaver</taxon>
    </lineage>
</organism>
<reference evidence="3 4" key="1">
    <citation type="journal article" date="2018" name="Science">
        <title>The opium poppy genome and morphinan production.</title>
        <authorList>
            <person name="Guo L."/>
            <person name="Winzer T."/>
            <person name="Yang X."/>
            <person name="Li Y."/>
            <person name="Ning Z."/>
            <person name="He Z."/>
            <person name="Teodor R."/>
            <person name="Lu Y."/>
            <person name="Bowser T.A."/>
            <person name="Graham I.A."/>
            <person name="Ye K."/>
        </authorList>
    </citation>
    <scope>NUCLEOTIDE SEQUENCE [LARGE SCALE GENOMIC DNA]</scope>
    <source>
        <strain evidence="4">cv. HN1</strain>
        <tissue evidence="3">Leaves</tissue>
    </source>
</reference>
<dbReference type="InterPro" id="IPR056874">
    <property type="entry name" value="PHD_dom_pln"/>
</dbReference>
<protein>
    <recommendedName>
        <fullName evidence="2">PHD-type zinc finger plants domain-containing protein</fullName>
    </recommendedName>
</protein>
<dbReference type="Gramene" id="RZC45595">
    <property type="protein sequence ID" value="RZC45595"/>
    <property type="gene ID" value="C5167_038537"/>
</dbReference>
<feature type="region of interest" description="Disordered" evidence="1">
    <location>
        <begin position="1"/>
        <end position="21"/>
    </location>
</feature>
<name>A0A4Y7IDT6_PAPSO</name>
<evidence type="ECO:0000259" key="2">
    <source>
        <dbReference type="Pfam" id="PF25054"/>
    </source>
</evidence>
<gene>
    <name evidence="3" type="ORF">C5167_038537</name>
</gene>
<keyword evidence="4" id="KW-1185">Reference proteome</keyword>
<sequence>MNTTKELAAVGSSPSSSAKESKPTVTANECCMCGDYGITSELYRCNLCSFRSQHRYCSNLYPKAETYELCNWCLRKDDGSIISTGHHEQQTSDKRSSQSGKTIMIKNNNPVKLKIQLRRCNSQILNNNNNNNDPVKKQRCLERLSSSSSLSSPSSSGAGRKNTTNNKTTIISNATEESESLIRRTKSEDISNSSSSSAGVVKQVFRGKARRYKLLEEVSS</sequence>
<feature type="compositionally biased region" description="Basic and acidic residues" evidence="1">
    <location>
        <begin position="83"/>
        <end position="96"/>
    </location>
</feature>